<comment type="cofactor">
    <cofactor evidence="1">
        <name>FMN</name>
        <dbReference type="ChEBI" id="CHEBI:58210"/>
    </cofactor>
</comment>
<keyword evidence="5" id="KW-0665">Pyrimidine biosynthesis</keyword>
<keyword evidence="4" id="KW-0288">FMN</keyword>
<proteinExistence type="predicted"/>
<dbReference type="Gene3D" id="3.20.20.70">
    <property type="entry name" value="Aldolase class I"/>
    <property type="match status" value="1"/>
</dbReference>
<evidence type="ECO:0000259" key="7">
    <source>
        <dbReference type="Pfam" id="PF01180"/>
    </source>
</evidence>
<protein>
    <submittedName>
        <fullName evidence="8">Putative dihydropyrimidine dehydrogenase (NADP+), similar to dihydroorotate dehydrogenase</fullName>
    </submittedName>
</protein>
<dbReference type="InterPro" id="IPR005720">
    <property type="entry name" value="Dihydroorotate_DH_cat"/>
</dbReference>
<reference evidence="8" key="1">
    <citation type="submission" date="2017-02" db="EMBL/GenBank/DDBJ databases">
        <authorList>
            <person name="Regsiter A."/>
            <person name="William W."/>
        </authorList>
    </citation>
    <scope>NUCLEOTIDE SEQUENCE</scope>
    <source>
        <strain evidence="8">Bib</strain>
    </source>
</reference>
<evidence type="ECO:0000256" key="2">
    <source>
        <dbReference type="ARBA" id="ARBA00004725"/>
    </source>
</evidence>
<dbReference type="UniPathway" id="UPA00070"/>
<dbReference type="PIRSF" id="PIRSF000164">
    <property type="entry name" value="DHO_oxidase"/>
    <property type="match status" value="1"/>
</dbReference>
<dbReference type="AlphaFoldDB" id="A0A3P3XLG3"/>
<dbReference type="EMBL" id="FWDM01000037">
    <property type="protein sequence ID" value="SLM15518.1"/>
    <property type="molecule type" value="Genomic_DNA"/>
</dbReference>
<dbReference type="NCBIfam" id="NF005741">
    <property type="entry name" value="PRK07565.1"/>
    <property type="match status" value="1"/>
</dbReference>
<dbReference type="SUPFAM" id="SSF51395">
    <property type="entry name" value="FMN-linked oxidoreductases"/>
    <property type="match status" value="1"/>
</dbReference>
<keyword evidence="3" id="KW-0285">Flavoprotein</keyword>
<accession>A0A3P3XLG3</accession>
<dbReference type="Pfam" id="PF01180">
    <property type="entry name" value="DHO_dh"/>
    <property type="match status" value="1"/>
</dbReference>
<dbReference type="GO" id="GO:0004152">
    <property type="term" value="F:dihydroorotate dehydrogenase activity"/>
    <property type="evidence" value="ECO:0007669"/>
    <property type="project" value="InterPro"/>
</dbReference>
<dbReference type="PANTHER" id="PTHR48109:SF3">
    <property type="entry name" value="SLL0744 PROTEIN"/>
    <property type="match status" value="1"/>
</dbReference>
<evidence type="ECO:0000256" key="5">
    <source>
        <dbReference type="ARBA" id="ARBA00022975"/>
    </source>
</evidence>
<dbReference type="InterPro" id="IPR050074">
    <property type="entry name" value="DHO_dehydrogenase"/>
</dbReference>
<evidence type="ECO:0000256" key="1">
    <source>
        <dbReference type="ARBA" id="ARBA00001917"/>
    </source>
</evidence>
<evidence type="ECO:0000256" key="3">
    <source>
        <dbReference type="ARBA" id="ARBA00022630"/>
    </source>
</evidence>
<organism evidence="8">
    <name type="scientific">uncultured spirochete</name>
    <dbReference type="NCBI Taxonomy" id="156406"/>
    <lineage>
        <taxon>Bacteria</taxon>
        <taxon>Pseudomonadati</taxon>
        <taxon>Spirochaetota</taxon>
        <taxon>Spirochaetia</taxon>
        <taxon>Spirochaetales</taxon>
        <taxon>environmental samples</taxon>
    </lineage>
</organism>
<evidence type="ECO:0000313" key="8">
    <source>
        <dbReference type="EMBL" id="SLM15518.1"/>
    </source>
</evidence>
<keyword evidence="6" id="KW-0560">Oxidoreductase</keyword>
<name>A0A3P3XLG3_9SPIR</name>
<evidence type="ECO:0000256" key="4">
    <source>
        <dbReference type="ARBA" id="ARBA00022643"/>
    </source>
</evidence>
<dbReference type="PANTHER" id="PTHR48109">
    <property type="entry name" value="DIHYDROOROTATE DEHYDROGENASE (QUINONE), MITOCHONDRIAL-RELATED"/>
    <property type="match status" value="1"/>
</dbReference>
<feature type="domain" description="Dihydroorotate dehydrogenase catalytic" evidence="7">
    <location>
        <begin position="6"/>
        <end position="288"/>
    </location>
</feature>
<sequence>MADLGTWLMGLRLRNPIIVGASGLTSLPDGVEKAAHSGAGAIVLKSLFEEQILAVLGQEIAGLDIDSYPDAEAFISRTAWEESTDEYLKLIDESKKRTSGVPIIASINCVGPGNWASFAKRIEEAGADALELNIAYVPFSPHISGQEIEHKVLSTVKEARLATKLPIMVKLGNNYTSLPHTVHGLSKEGANAVVLFNRFFRFDFNLDTMRLTGVQPLSSETEYHESLRWTAILYKRAGVEIVSSTGIHTADAAVKCILGGASAVEVCSIIYQKGWKAITAILEEMDSIVESMGYSSLDAIQGKLSAANAERPEEYLRLQYIKALTGVY</sequence>
<gene>
    <name evidence="8" type="ORF">SPIROBIBN47_50033</name>
</gene>
<dbReference type="InterPro" id="IPR013785">
    <property type="entry name" value="Aldolase_TIM"/>
</dbReference>
<dbReference type="InterPro" id="IPR012135">
    <property type="entry name" value="Dihydroorotate_DH_1_2"/>
</dbReference>
<dbReference type="GO" id="GO:0005737">
    <property type="term" value="C:cytoplasm"/>
    <property type="evidence" value="ECO:0007669"/>
    <property type="project" value="InterPro"/>
</dbReference>
<comment type="pathway">
    <text evidence="2">Pyrimidine metabolism; UMP biosynthesis via de novo pathway.</text>
</comment>
<evidence type="ECO:0000256" key="6">
    <source>
        <dbReference type="ARBA" id="ARBA00023002"/>
    </source>
</evidence>
<dbReference type="GO" id="GO:0006207">
    <property type="term" value="P:'de novo' pyrimidine nucleobase biosynthetic process"/>
    <property type="evidence" value="ECO:0007669"/>
    <property type="project" value="TreeGrafter"/>
</dbReference>
<dbReference type="GO" id="GO:0044205">
    <property type="term" value="P:'de novo' UMP biosynthetic process"/>
    <property type="evidence" value="ECO:0007669"/>
    <property type="project" value="UniProtKB-UniPathway"/>
</dbReference>